<dbReference type="RefSeq" id="WP_017714325.1">
    <property type="nucleotide sequence ID" value="NZ_KB235941.1"/>
</dbReference>
<name>A0A0M2PZI3_PROHO</name>
<reference evidence="1" key="1">
    <citation type="submission" date="2012-04" db="EMBL/GenBank/DDBJ databases">
        <authorList>
            <person name="Borisov I.G."/>
            <person name="Ivanikova N.V."/>
            <person name="Pinevich A.V."/>
        </authorList>
    </citation>
    <scope>NUCLEOTIDE SEQUENCE</scope>
    <source>
        <strain evidence="1">CALU 1027</strain>
    </source>
</reference>
<evidence type="ECO:0000313" key="1">
    <source>
        <dbReference type="EMBL" id="KKJ01570.1"/>
    </source>
</evidence>
<accession>A0A0M2PZI3</accession>
<sequence>MQNLSPEITDNLEDDAFFDEDDLPFEDQDVPEENLEFEEIPFDDNLDLGDFASISLVNDHKGNRRNQRVRILDFGNSRQDKNVTLLWPVYLWRVAAPIPITSQVNFLVLVCIRLADAGVRTISDQAQYLALSKDLVGNILNEARHAKYLDEKYRITPKGEDLLESEGIEHKTNTQYGWILQESVSGDVLPFFYSDGLDKLTIPVQNKITLSIPVLFPDQHKPHKPPEASLISQRLKTYYKLKKEHSSETQNLTQCSSEDTRKNIETDSVGFSIEKEDLPINETTHQVVRVLSKRPDLYDLAVRVRIDGTADGSFSILCPFGLPDAMRWMRLFYFGANQNKQIQKILDNLKSQSLEVWKQNQPTDLDPIELSRQAYSRLVYEIGKPLSSPYQSTWTELEKMMQSKIRLERGFDEADSTITRCQKALEQLMLTLIKAEPVSEEVTSLYEAKGELARCIRDTVTACGATSIPNWLTRPRIQEVRDIIMRPPSKSLRDYVSTFVFVASRKGKSWQILQAVLKKNSDFLDEMSRVAKIRNKHGAHANGNHFTGDDYISTQADELVKIVCKNVCLLTNS</sequence>
<protein>
    <submittedName>
        <fullName evidence="1">Uncharacterized protein</fullName>
    </submittedName>
</protein>
<dbReference type="STRING" id="317619.GCA_000332315_04195"/>
<dbReference type="EMBL" id="AJTX02000002">
    <property type="protein sequence ID" value="KKJ01570.1"/>
    <property type="molecule type" value="Genomic_DNA"/>
</dbReference>
<evidence type="ECO:0000313" key="2">
    <source>
        <dbReference type="Proteomes" id="UP000034681"/>
    </source>
</evidence>
<organism evidence="1 2">
    <name type="scientific">Prochlorothrix hollandica PCC 9006 = CALU 1027</name>
    <dbReference type="NCBI Taxonomy" id="317619"/>
    <lineage>
        <taxon>Bacteria</taxon>
        <taxon>Bacillati</taxon>
        <taxon>Cyanobacteriota</taxon>
        <taxon>Cyanophyceae</taxon>
        <taxon>Prochlorotrichales</taxon>
        <taxon>Prochlorotrichaceae</taxon>
        <taxon>Prochlorothrix</taxon>
    </lineage>
</organism>
<comment type="caution">
    <text evidence="1">The sequence shown here is derived from an EMBL/GenBank/DDBJ whole genome shotgun (WGS) entry which is preliminary data.</text>
</comment>
<gene>
    <name evidence="1" type="ORF">PROH_04560</name>
</gene>
<dbReference type="AlphaFoldDB" id="A0A0M2PZI3"/>
<proteinExistence type="predicted"/>
<dbReference type="Proteomes" id="UP000034681">
    <property type="component" value="Unassembled WGS sequence"/>
</dbReference>
<keyword evidence="2" id="KW-1185">Reference proteome</keyword>